<keyword evidence="1" id="KW-0472">Membrane</keyword>
<feature type="transmembrane region" description="Helical" evidence="1">
    <location>
        <begin position="178"/>
        <end position="198"/>
    </location>
</feature>
<dbReference type="AlphaFoldDB" id="A0A4R6WJL0"/>
<reference evidence="3 4" key="1">
    <citation type="submission" date="2019-03" db="EMBL/GenBank/DDBJ databases">
        <title>Genomic Encyclopedia of Archaeal and Bacterial Type Strains, Phase II (KMG-II): from individual species to whole genera.</title>
        <authorList>
            <person name="Goeker M."/>
        </authorList>
    </citation>
    <scope>NUCLEOTIDE SEQUENCE [LARGE SCALE GENOMIC DNA]</scope>
    <source>
        <strain evidence="3 4">DSM 28353</strain>
    </source>
</reference>
<dbReference type="GO" id="GO:0005886">
    <property type="term" value="C:plasma membrane"/>
    <property type="evidence" value="ECO:0007669"/>
    <property type="project" value="UniProtKB-SubCell"/>
</dbReference>
<keyword evidence="1" id="KW-0812">Transmembrane</keyword>
<feature type="transmembrane region" description="Helical" evidence="1">
    <location>
        <begin position="230"/>
        <end position="249"/>
    </location>
</feature>
<accession>A0A4R6WJL0</accession>
<dbReference type="GO" id="GO:0140359">
    <property type="term" value="F:ABC-type transporter activity"/>
    <property type="evidence" value="ECO:0007669"/>
    <property type="project" value="InterPro"/>
</dbReference>
<dbReference type="Pfam" id="PF09822">
    <property type="entry name" value="ABC_transp_aux"/>
    <property type="match status" value="1"/>
</dbReference>
<evidence type="ECO:0000259" key="2">
    <source>
        <dbReference type="Pfam" id="PF09822"/>
    </source>
</evidence>
<sequence length="765" mass="85741">MKTILRIARVELSALFYSPIAWFLLILFYIQVSMSYLDQLTSLSTHQELGNSLSNLTFEFFASPRGGLFITGVLRYLYLYIPLITMGLISRETHSGTIKLLYSSPVKLSSIVLGKYVSMLFFNLCLILVLFITIIFASSHIEAMDYGLVFSGLLGIYLLLSAYAAIGLFMSSLSQYQVVAAIATFAVFALLKFVGTVWQEYDLLREVTGYLSISGRTESMIMGLVTTKEVIYYILITAMFLAFTFLKLRGGRDSSTWAKSAVRYSLVVVCTVVIGYISSMPGFVGYWDTTRTQSSTISSLAQKELKGLVDGPLTVTTYANLLDQTFWFARPEYRKNDIGRWEPYVRFKSDIKLNFVNYYDSVQNDALYKENAGKTLDEIAKKQAKAFQLDLSWFKKPEEIRQMINLRPEKNRLVMELEYKGKKTFLRVFDDLNVWPSEVEVVAAVKRLTEPVPQIAFLQGEDERSIDKPGDKHYKFATSEVNTRAALVNQGFDVLTLSLSDQDIPEGLTALVIADPRTEFSPVVLAKIERYIKEGGNLLLAGEPGKQSVLNPILKHLGVQLMDGTIVQGDTNFSPDAVSSYVSYSGDAFGTKIAGLHRTKSPINTPGVAGLTYQTDGNFKVQTLLQTDENVTWNKTGKVVLDSADIVYNPEGGDVKRSLPTAIYLTRQVGTREQRILVTGDADFLSNVELARKFPQTGNSKFFQGFLGWFSYGQFPIQPTFSSPTDNILHMNSDDIKSTKRLMLFLVPSILLLAGTILLVRRKRK</sequence>
<feature type="transmembrane region" description="Helical" evidence="1">
    <location>
        <begin position="12"/>
        <end position="32"/>
    </location>
</feature>
<gene>
    <name evidence="3" type="ORF">CLV99_1891</name>
</gene>
<evidence type="ECO:0000313" key="4">
    <source>
        <dbReference type="Proteomes" id="UP000295292"/>
    </source>
</evidence>
<keyword evidence="1" id="KW-1133">Transmembrane helix</keyword>
<dbReference type="RefSeq" id="WP_162850080.1">
    <property type="nucleotide sequence ID" value="NZ_SNYV01000013.1"/>
</dbReference>
<dbReference type="Proteomes" id="UP000295292">
    <property type="component" value="Unassembled WGS sequence"/>
</dbReference>
<keyword evidence="4" id="KW-1185">Reference proteome</keyword>
<feature type="transmembrane region" description="Helical" evidence="1">
    <location>
        <begin position="68"/>
        <end position="89"/>
    </location>
</feature>
<feature type="transmembrane region" description="Helical" evidence="1">
    <location>
        <begin position="110"/>
        <end position="136"/>
    </location>
</feature>
<feature type="transmembrane region" description="Helical" evidence="1">
    <location>
        <begin position="261"/>
        <end position="287"/>
    </location>
</feature>
<organism evidence="3 4">
    <name type="scientific">Sphingobacterium yanglingense</name>
    <dbReference type="NCBI Taxonomy" id="1437280"/>
    <lineage>
        <taxon>Bacteria</taxon>
        <taxon>Pseudomonadati</taxon>
        <taxon>Bacteroidota</taxon>
        <taxon>Sphingobacteriia</taxon>
        <taxon>Sphingobacteriales</taxon>
        <taxon>Sphingobacteriaceae</taxon>
        <taxon>Sphingobacterium</taxon>
    </lineage>
</organism>
<feature type="transmembrane region" description="Helical" evidence="1">
    <location>
        <begin position="742"/>
        <end position="760"/>
    </location>
</feature>
<dbReference type="EMBL" id="SNYV01000013">
    <property type="protein sequence ID" value="TDQ77920.1"/>
    <property type="molecule type" value="Genomic_DNA"/>
</dbReference>
<dbReference type="InterPro" id="IPR019196">
    <property type="entry name" value="ABC_transp_unknown"/>
</dbReference>
<protein>
    <submittedName>
        <fullName evidence="3">ABC-2 type transport system permease protein</fullName>
    </submittedName>
</protein>
<evidence type="ECO:0000256" key="1">
    <source>
        <dbReference type="SAM" id="Phobius"/>
    </source>
</evidence>
<comment type="caution">
    <text evidence="3">The sequence shown here is derived from an EMBL/GenBank/DDBJ whole genome shotgun (WGS) entry which is preliminary data.</text>
</comment>
<feature type="transmembrane region" description="Helical" evidence="1">
    <location>
        <begin position="148"/>
        <end position="166"/>
    </location>
</feature>
<evidence type="ECO:0000313" key="3">
    <source>
        <dbReference type="EMBL" id="TDQ77920.1"/>
    </source>
</evidence>
<feature type="domain" description="ABC-type uncharacterised transport system" evidence="2">
    <location>
        <begin position="453"/>
        <end position="695"/>
    </location>
</feature>
<name>A0A4R6WJL0_9SPHI</name>
<proteinExistence type="predicted"/>
<dbReference type="Pfam" id="PF12679">
    <property type="entry name" value="ABC2_membrane_2"/>
    <property type="match status" value="1"/>
</dbReference>